<evidence type="ECO:0000313" key="7">
    <source>
        <dbReference type="EMBL" id="RRR21971.1"/>
    </source>
</evidence>
<keyword evidence="8" id="KW-1185">Reference proteome</keyword>
<accession>A0A345YMX1</accession>
<evidence type="ECO:0000256" key="2">
    <source>
        <dbReference type="ARBA" id="ARBA00022801"/>
    </source>
</evidence>
<sequence length="474" mass="51273">MAARRHDPDSAGPAPDPHRPRVHFTPESTWMNDPNGLVLHEGRWHLFFQNNPLGSTPGNLSWGHAVSDDLASWTHLPVALRFSEEEWIFSGSVVHDAENRSGLGIPGDGGPLLAFYTSAYTPAHPTLPSIQAQSVAASTDGGTTWTRFSGNPVLDRGSRDFRDPKVLWHAESARWVMVTVEAEEYELHLYTSEDLLTWEHASVFTHPEIDGGIWECPDLVHVRTGTEAEGAGASAWVLVLSTNPGGPAGGSGTYTLLGDFDGRTFTTHSSPQPLDLGQDCYAAVSFSGVQGDPVLLGWMNNWAYAAQTPTAPWRSAMTLPRTLQLEADGAGDPVLVQRLVVPDGTRTVTLEEVAGGPPLDLAQPLRLHGVLPARSPWRLTLRFGDPEGDLDLVLSGDPTSGVVLDRGAAHEAPFAVEHPRSLPYVPAGGDDEVIVDLVVDRSCVEVELDRGRGTISQQVFHGTWQMSVLLQLDD</sequence>
<dbReference type="Proteomes" id="UP000254236">
    <property type="component" value="Chromosome"/>
</dbReference>
<dbReference type="EMBL" id="CP031356">
    <property type="protein sequence ID" value="AXK45273.1"/>
    <property type="molecule type" value="Genomic_DNA"/>
</dbReference>
<dbReference type="Pfam" id="PF00251">
    <property type="entry name" value="Glyco_hydro_32N"/>
    <property type="match status" value="1"/>
</dbReference>
<dbReference type="Proteomes" id="UP000282185">
    <property type="component" value="Unassembled WGS sequence"/>
</dbReference>
<dbReference type="InterPro" id="IPR023296">
    <property type="entry name" value="Glyco_hydro_beta-prop_sf"/>
</dbReference>
<dbReference type="GO" id="GO:0005737">
    <property type="term" value="C:cytoplasm"/>
    <property type="evidence" value="ECO:0007669"/>
    <property type="project" value="TreeGrafter"/>
</dbReference>
<dbReference type="EMBL" id="QSWH01000005">
    <property type="protein sequence ID" value="RRR21971.1"/>
    <property type="molecule type" value="Genomic_DNA"/>
</dbReference>
<keyword evidence="3" id="KW-0326">Glycosidase</keyword>
<evidence type="ECO:0000313" key="6">
    <source>
        <dbReference type="EMBL" id="AXK45273.1"/>
    </source>
</evidence>
<dbReference type="InterPro" id="IPR013148">
    <property type="entry name" value="Glyco_hydro_32_N"/>
</dbReference>
<evidence type="ECO:0000313" key="8">
    <source>
        <dbReference type="Proteomes" id="UP000254236"/>
    </source>
</evidence>
<dbReference type="KEGG" id="bsau:DWV08_06335"/>
<dbReference type="AlphaFoldDB" id="A0A345YMX1"/>
<proteinExistence type="inferred from homology"/>
<dbReference type="CDD" id="cd18622">
    <property type="entry name" value="GH32_Inu-like"/>
    <property type="match status" value="1"/>
</dbReference>
<dbReference type="SMART" id="SM00640">
    <property type="entry name" value="Glyco_32"/>
    <property type="match status" value="1"/>
</dbReference>
<gene>
    <name evidence="6" type="ORF">DWV08_06335</name>
    <name evidence="7" type="ORF">DXU92_11740</name>
</gene>
<reference evidence="6 8" key="1">
    <citation type="submission" date="2018-07" db="EMBL/GenBank/DDBJ databases">
        <title>Brachybacterium saurashtrense DSM 23186 genome sequence.</title>
        <authorList>
            <person name="Guo L."/>
        </authorList>
    </citation>
    <scope>NUCLEOTIDE SEQUENCE [LARGE SCALE GENOMIC DNA]</scope>
    <source>
        <strain evidence="6 8">DSM 23186</strain>
    </source>
</reference>
<evidence type="ECO:0000313" key="9">
    <source>
        <dbReference type="Proteomes" id="UP000282185"/>
    </source>
</evidence>
<comment type="similarity">
    <text evidence="1">Belongs to the glycosyl hydrolase 32 family.</text>
</comment>
<feature type="domain" description="Glycosyl hydrolase family 32 N-terminal" evidence="5">
    <location>
        <begin position="23"/>
        <end position="327"/>
    </location>
</feature>
<name>A0A345YMX1_9MICO</name>
<feature type="region of interest" description="Disordered" evidence="4">
    <location>
        <begin position="1"/>
        <end position="28"/>
    </location>
</feature>
<evidence type="ECO:0000259" key="5">
    <source>
        <dbReference type="Pfam" id="PF00251"/>
    </source>
</evidence>
<reference evidence="7 9" key="2">
    <citation type="submission" date="2018-08" db="EMBL/GenBank/DDBJ databases">
        <title>Brachybacterium saurashtrense DSM 23186.</title>
        <authorList>
            <person name="Li Y."/>
        </authorList>
    </citation>
    <scope>NUCLEOTIDE SEQUENCE [LARGE SCALE GENOMIC DNA]</scope>
    <source>
        <strain evidence="7 9">DSM 23186</strain>
    </source>
</reference>
<dbReference type="SUPFAM" id="SSF75005">
    <property type="entry name" value="Arabinanase/levansucrase/invertase"/>
    <property type="match status" value="1"/>
</dbReference>
<dbReference type="PROSITE" id="PS00609">
    <property type="entry name" value="GLYCOSYL_HYDROL_F32"/>
    <property type="match status" value="1"/>
</dbReference>
<evidence type="ECO:0000256" key="4">
    <source>
        <dbReference type="SAM" id="MobiDB-lite"/>
    </source>
</evidence>
<protein>
    <submittedName>
        <fullName evidence="7">Glycoside hydrolase family 32 protein</fullName>
    </submittedName>
</protein>
<evidence type="ECO:0000256" key="3">
    <source>
        <dbReference type="ARBA" id="ARBA00023295"/>
    </source>
</evidence>
<evidence type="ECO:0000256" key="1">
    <source>
        <dbReference type="ARBA" id="ARBA00009902"/>
    </source>
</evidence>
<dbReference type="PANTHER" id="PTHR42800:SF1">
    <property type="entry name" value="EXOINULINASE INUD (AFU_ORTHOLOGUE AFUA_5G00480)"/>
    <property type="match status" value="1"/>
</dbReference>
<dbReference type="GO" id="GO:0004575">
    <property type="term" value="F:sucrose alpha-glucosidase activity"/>
    <property type="evidence" value="ECO:0007669"/>
    <property type="project" value="TreeGrafter"/>
</dbReference>
<dbReference type="PANTHER" id="PTHR42800">
    <property type="entry name" value="EXOINULINASE INUD (AFU_ORTHOLOGUE AFUA_5G00480)"/>
    <property type="match status" value="1"/>
</dbReference>
<dbReference type="OrthoDB" id="9776657at2"/>
<dbReference type="InterPro" id="IPR001362">
    <property type="entry name" value="Glyco_hydro_32"/>
</dbReference>
<organism evidence="7 9">
    <name type="scientific">Brachybacterium saurashtrense</name>
    <dbReference type="NCBI Taxonomy" id="556288"/>
    <lineage>
        <taxon>Bacteria</taxon>
        <taxon>Bacillati</taxon>
        <taxon>Actinomycetota</taxon>
        <taxon>Actinomycetes</taxon>
        <taxon>Micrococcales</taxon>
        <taxon>Dermabacteraceae</taxon>
        <taxon>Brachybacterium</taxon>
    </lineage>
</organism>
<keyword evidence="2 7" id="KW-0378">Hydrolase</keyword>
<dbReference type="GO" id="GO:0005987">
    <property type="term" value="P:sucrose catabolic process"/>
    <property type="evidence" value="ECO:0007669"/>
    <property type="project" value="TreeGrafter"/>
</dbReference>
<dbReference type="RefSeq" id="WP_115413025.1">
    <property type="nucleotide sequence ID" value="NZ_CP031356.1"/>
</dbReference>
<dbReference type="Gene3D" id="2.115.10.20">
    <property type="entry name" value="Glycosyl hydrolase domain, family 43"/>
    <property type="match status" value="1"/>
</dbReference>
<dbReference type="InterPro" id="IPR018053">
    <property type="entry name" value="Glyco_hydro_32_AS"/>
</dbReference>